<dbReference type="GO" id="GO:0007186">
    <property type="term" value="P:G protein-coupled receptor signaling pathway"/>
    <property type="evidence" value="ECO:0007669"/>
    <property type="project" value="InterPro"/>
</dbReference>
<keyword evidence="4 6" id="KW-0472">Membrane</keyword>
<dbReference type="Pfam" id="PF21892">
    <property type="entry name" value="TMEM145_N"/>
    <property type="match status" value="1"/>
</dbReference>
<feature type="transmembrane region" description="Helical" evidence="6">
    <location>
        <begin position="424"/>
        <end position="444"/>
    </location>
</feature>
<dbReference type="GO" id="GO:0019236">
    <property type="term" value="P:response to pheromone"/>
    <property type="evidence" value="ECO:0007669"/>
    <property type="project" value="InterPro"/>
</dbReference>
<evidence type="ECO:0000256" key="5">
    <source>
        <dbReference type="ARBA" id="ARBA00023180"/>
    </source>
</evidence>
<gene>
    <name evidence="9" type="ORF">HNY73_021717</name>
</gene>
<proteinExistence type="predicted"/>
<feature type="transmembrane region" description="Helical" evidence="6">
    <location>
        <begin position="321"/>
        <end position="341"/>
    </location>
</feature>
<protein>
    <submittedName>
        <fullName evidence="9">Transmembrane protein 145 like protein</fullName>
    </submittedName>
</protein>
<feature type="transmembrane region" description="Helical" evidence="6">
    <location>
        <begin position="292"/>
        <end position="309"/>
    </location>
</feature>
<feature type="transmembrane region" description="Helical" evidence="6">
    <location>
        <begin position="173"/>
        <end position="193"/>
    </location>
</feature>
<organism evidence="9 10">
    <name type="scientific">Argiope bruennichi</name>
    <name type="common">Wasp spider</name>
    <name type="synonym">Aranea bruennichi</name>
    <dbReference type="NCBI Taxonomy" id="94029"/>
    <lineage>
        <taxon>Eukaryota</taxon>
        <taxon>Metazoa</taxon>
        <taxon>Ecdysozoa</taxon>
        <taxon>Arthropoda</taxon>
        <taxon>Chelicerata</taxon>
        <taxon>Arachnida</taxon>
        <taxon>Araneae</taxon>
        <taxon>Araneomorphae</taxon>
        <taxon>Entelegynae</taxon>
        <taxon>Araneoidea</taxon>
        <taxon>Araneidae</taxon>
        <taxon>Argiope</taxon>
    </lineage>
</organism>
<dbReference type="InterPro" id="IPR047831">
    <property type="entry name" value="GPR180/TMEM145"/>
</dbReference>
<evidence type="ECO:0000313" key="10">
    <source>
        <dbReference type="Proteomes" id="UP000807504"/>
    </source>
</evidence>
<dbReference type="InterPro" id="IPR053880">
    <property type="entry name" value="GPR180-like_N"/>
</dbReference>
<evidence type="ECO:0000256" key="2">
    <source>
        <dbReference type="ARBA" id="ARBA00022692"/>
    </source>
</evidence>
<name>A0A8T0DZY7_ARGBR</name>
<dbReference type="PANTHER" id="PTHR23252">
    <property type="entry name" value="INTIMAL THICKNESS RECEPTOR-RELATED"/>
    <property type="match status" value="1"/>
</dbReference>
<dbReference type="EMBL" id="JABXBU010002231">
    <property type="protein sequence ID" value="KAF8763539.1"/>
    <property type="molecule type" value="Genomic_DNA"/>
</dbReference>
<evidence type="ECO:0000256" key="6">
    <source>
        <dbReference type="SAM" id="Phobius"/>
    </source>
</evidence>
<evidence type="ECO:0000259" key="8">
    <source>
        <dbReference type="Pfam" id="PF21892"/>
    </source>
</evidence>
<dbReference type="InterPro" id="IPR019336">
    <property type="entry name" value="GPR180/TMEM145_TM"/>
</dbReference>
<evidence type="ECO:0000256" key="4">
    <source>
        <dbReference type="ARBA" id="ARBA00023136"/>
    </source>
</evidence>
<accession>A0A8T0DZY7</accession>
<dbReference type="Proteomes" id="UP000807504">
    <property type="component" value="Unassembled WGS sequence"/>
</dbReference>
<sequence>MLLLRKCIPEVRPLSTHLGNYHFPFLVPGSGPGGALSFGGARQDQTALSRFKSGHIKTLRFSGGNKIFPICTKCNSSEATAEHLLRCIGFSRENLLHSPNNVLDGSLISIFKDLFPQQTCREKESVLFVPNGQVIYLNETTFRSGCFDSTEEGMSGWLHCHSRRTFQSRRERWWFIAISNCDANLGLFLRYRFTMTNDEHNLWFKHFSADELYILQTDICFLVLYVVLLLMSFVEAQALRARHLFHRTYTLYLFSVILECTGLAFLCAYYAIYAQDGSAGIELKLLGKVLEALSTLLLLTLLIFIAKGYTVTRGRLRKKTLLKIAGFLWMYIVVYVILFLYERKFFDLGQVLYIYESPAGYGIIGLRLIGWAWFVYAVIFTMMHYPEKSNFYTKLFLLYSVWFLSAPVVILISTFIVPKWVREKLLNTVELFISIAAHFVFFVLTRPSKANKNFPYHVRTSQIGVMLQTNGATPIGDSSLDKFAHHPYALTSPNPTPNYAAIFGIQANGNHHPPTEMVTYGPAARPSAPPMADAIARQS</sequence>
<reference evidence="9" key="1">
    <citation type="journal article" date="2020" name="bioRxiv">
        <title>Chromosome-level reference genome of the European wasp spider Argiope bruennichi: a resource for studies on range expansion and evolutionary adaptation.</title>
        <authorList>
            <person name="Sheffer M.M."/>
            <person name="Hoppe A."/>
            <person name="Krehenwinkel H."/>
            <person name="Uhl G."/>
            <person name="Kuss A.W."/>
            <person name="Jensen L."/>
            <person name="Jensen C."/>
            <person name="Gillespie R.G."/>
            <person name="Hoff K.J."/>
            <person name="Prost S."/>
        </authorList>
    </citation>
    <scope>NUCLEOTIDE SEQUENCE</scope>
</reference>
<feature type="transmembrane region" description="Helical" evidence="6">
    <location>
        <begin position="361"/>
        <end position="383"/>
    </location>
</feature>
<evidence type="ECO:0000256" key="1">
    <source>
        <dbReference type="ARBA" id="ARBA00004141"/>
    </source>
</evidence>
<keyword evidence="2 6" id="KW-0812">Transmembrane</keyword>
<feature type="domain" description="GPR180-like N-terminal" evidence="8">
    <location>
        <begin position="116"/>
        <end position="191"/>
    </location>
</feature>
<keyword evidence="10" id="KW-1185">Reference proteome</keyword>
<evidence type="ECO:0000256" key="3">
    <source>
        <dbReference type="ARBA" id="ARBA00022989"/>
    </source>
</evidence>
<evidence type="ECO:0000313" key="9">
    <source>
        <dbReference type="EMBL" id="KAF8763539.1"/>
    </source>
</evidence>
<comment type="caution">
    <text evidence="9">The sequence shown here is derived from an EMBL/GenBank/DDBJ whole genome shotgun (WGS) entry which is preliminary data.</text>
</comment>
<dbReference type="AlphaFoldDB" id="A0A8T0DZY7"/>
<dbReference type="GO" id="GO:0016020">
    <property type="term" value="C:membrane"/>
    <property type="evidence" value="ECO:0007669"/>
    <property type="project" value="UniProtKB-SubCell"/>
</dbReference>
<feature type="transmembrane region" description="Helical" evidence="6">
    <location>
        <begin position="251"/>
        <end position="272"/>
    </location>
</feature>
<evidence type="ECO:0000259" key="7">
    <source>
        <dbReference type="Pfam" id="PF10192"/>
    </source>
</evidence>
<feature type="domain" description="GPR180/TMEM145 transmembrane" evidence="7">
    <location>
        <begin position="221"/>
        <end position="441"/>
    </location>
</feature>
<reference evidence="9" key="2">
    <citation type="submission" date="2020-06" db="EMBL/GenBank/DDBJ databases">
        <authorList>
            <person name="Sheffer M."/>
        </authorList>
    </citation>
    <scope>NUCLEOTIDE SEQUENCE</scope>
</reference>
<keyword evidence="5" id="KW-0325">Glycoprotein</keyword>
<keyword evidence="3 6" id="KW-1133">Transmembrane helix</keyword>
<feature type="transmembrane region" description="Helical" evidence="6">
    <location>
        <begin position="213"/>
        <end position="231"/>
    </location>
</feature>
<dbReference type="PANTHER" id="PTHR23252:SF24">
    <property type="entry name" value="TRANSMEMBRANE PROTEIN 145"/>
    <property type="match status" value="1"/>
</dbReference>
<dbReference type="Pfam" id="PF10192">
    <property type="entry name" value="GPR180-TMEM145_TM"/>
    <property type="match status" value="1"/>
</dbReference>
<feature type="transmembrane region" description="Helical" evidence="6">
    <location>
        <begin position="395"/>
        <end position="418"/>
    </location>
</feature>
<comment type="subcellular location">
    <subcellularLocation>
        <location evidence="1">Membrane</location>
        <topology evidence="1">Multi-pass membrane protein</topology>
    </subcellularLocation>
</comment>